<evidence type="ECO:0000256" key="7">
    <source>
        <dbReference type="ARBA" id="ARBA00022691"/>
    </source>
</evidence>
<keyword evidence="8 10" id="KW-0819">tRNA processing</keyword>
<evidence type="ECO:0000256" key="9">
    <source>
        <dbReference type="ARBA" id="ARBA00047957"/>
    </source>
</evidence>
<dbReference type="GO" id="GO:0030488">
    <property type="term" value="P:tRNA methylation"/>
    <property type="evidence" value="ECO:0007669"/>
    <property type="project" value="UniProtKB-UniRule"/>
</dbReference>
<comment type="subcellular location">
    <subcellularLocation>
        <location evidence="2 10">Cytoplasm</location>
    </subcellularLocation>
</comment>
<organism evidence="11 12">
    <name type="scientific">Penaeus vannamei</name>
    <name type="common">Whiteleg shrimp</name>
    <name type="synonym">Litopenaeus vannamei</name>
    <dbReference type="NCBI Taxonomy" id="6689"/>
    <lineage>
        <taxon>Eukaryota</taxon>
        <taxon>Metazoa</taxon>
        <taxon>Ecdysozoa</taxon>
        <taxon>Arthropoda</taxon>
        <taxon>Crustacea</taxon>
        <taxon>Multicrustacea</taxon>
        <taxon>Malacostraca</taxon>
        <taxon>Eumalacostraca</taxon>
        <taxon>Eucarida</taxon>
        <taxon>Decapoda</taxon>
        <taxon>Dendrobranchiata</taxon>
        <taxon>Penaeoidea</taxon>
        <taxon>Penaeidae</taxon>
        <taxon>Penaeus</taxon>
    </lineage>
</organism>
<evidence type="ECO:0000256" key="2">
    <source>
        <dbReference type="ARBA" id="ARBA00004496"/>
    </source>
</evidence>
<comment type="function">
    <text evidence="1">Probable adenosyl-L-methionine (AdoMet)-dependent tRNA (uracil-O(2)-)-methyltransferase.</text>
</comment>
<dbReference type="EC" id="2.1.1.211" evidence="10"/>
<proteinExistence type="inferred from homology"/>
<evidence type="ECO:0000313" key="11">
    <source>
        <dbReference type="EMBL" id="ROT66706.1"/>
    </source>
</evidence>
<evidence type="ECO:0000256" key="3">
    <source>
        <dbReference type="ARBA" id="ARBA00009056"/>
    </source>
</evidence>
<dbReference type="AlphaFoldDB" id="A0A3R7PCJ4"/>
<name>A0A3R7PCJ4_PENVA</name>
<evidence type="ECO:0000313" key="12">
    <source>
        <dbReference type="Proteomes" id="UP000283509"/>
    </source>
</evidence>
<keyword evidence="6 10" id="KW-0808">Transferase</keyword>
<keyword evidence="7 10" id="KW-0949">S-adenosyl-L-methionine</keyword>
<dbReference type="OrthoDB" id="10047021at2759"/>
<evidence type="ECO:0000256" key="1">
    <source>
        <dbReference type="ARBA" id="ARBA00002778"/>
    </source>
</evidence>
<dbReference type="STRING" id="6689.A0A3R7PCJ4"/>
<keyword evidence="12" id="KW-1185">Reference proteome</keyword>
<keyword evidence="5 10" id="KW-0489">Methyltransferase</keyword>
<protein>
    <recommendedName>
        <fullName evidence="10">tRNA (uracil-O(2)-)-methyltransferase</fullName>
        <ecNumber evidence="10">2.1.1.211</ecNumber>
    </recommendedName>
</protein>
<comment type="caution">
    <text evidence="11">The sequence shown here is derived from an EMBL/GenBank/DDBJ whole genome shotgun (WGS) entry which is preliminary data.</text>
</comment>
<dbReference type="EMBL" id="QCYY01002901">
    <property type="protein sequence ID" value="ROT66706.1"/>
    <property type="molecule type" value="Genomic_DNA"/>
</dbReference>
<reference evidence="11 12" key="1">
    <citation type="submission" date="2018-04" db="EMBL/GenBank/DDBJ databases">
        <authorList>
            <person name="Zhang X."/>
            <person name="Yuan J."/>
            <person name="Li F."/>
            <person name="Xiang J."/>
        </authorList>
    </citation>
    <scope>NUCLEOTIDE SEQUENCE [LARGE SCALE GENOMIC DNA]</scope>
    <source>
        <tissue evidence="11">Muscle</tissue>
    </source>
</reference>
<dbReference type="GO" id="GO:0005737">
    <property type="term" value="C:cytoplasm"/>
    <property type="evidence" value="ECO:0007669"/>
    <property type="project" value="UniProtKB-SubCell"/>
</dbReference>
<comment type="similarity">
    <text evidence="3 10">Belongs to the TRM44 family.</text>
</comment>
<dbReference type="PANTHER" id="PTHR21210:SF0">
    <property type="entry name" value="TRNA (URACIL-O(2)-)-METHYLTRANSFERASE-RELATED"/>
    <property type="match status" value="1"/>
</dbReference>
<dbReference type="Proteomes" id="UP000283509">
    <property type="component" value="Unassembled WGS sequence"/>
</dbReference>
<comment type="catalytic activity">
    <reaction evidence="9 10">
        <text>uridine(44) in tRNA(Ser) + S-adenosyl-L-methionine = 2'-O-methyluridine(44) in tRNA(Ser) + S-adenosyl-L-homocysteine + H(+)</text>
        <dbReference type="Rhea" id="RHEA:43100"/>
        <dbReference type="Rhea" id="RHEA-COMP:10339"/>
        <dbReference type="Rhea" id="RHEA-COMP:10340"/>
        <dbReference type="ChEBI" id="CHEBI:15378"/>
        <dbReference type="ChEBI" id="CHEBI:57856"/>
        <dbReference type="ChEBI" id="CHEBI:59789"/>
        <dbReference type="ChEBI" id="CHEBI:65315"/>
        <dbReference type="ChEBI" id="CHEBI:74478"/>
        <dbReference type="EC" id="2.1.1.211"/>
    </reaction>
</comment>
<evidence type="ECO:0000256" key="8">
    <source>
        <dbReference type="ARBA" id="ARBA00022694"/>
    </source>
</evidence>
<dbReference type="SUPFAM" id="SSF53335">
    <property type="entry name" value="S-adenosyl-L-methionine-dependent methyltransferases"/>
    <property type="match status" value="1"/>
</dbReference>
<accession>A0A3R7PCJ4</accession>
<reference evidence="11 12" key="2">
    <citation type="submission" date="2019-01" db="EMBL/GenBank/DDBJ databases">
        <title>The decoding of complex shrimp genome reveals the adaptation for benthos swimmer, frequently molting mechanism and breeding impact on genome.</title>
        <authorList>
            <person name="Sun Y."/>
            <person name="Gao Y."/>
            <person name="Yu Y."/>
        </authorList>
    </citation>
    <scope>NUCLEOTIDE SEQUENCE [LARGE SCALE GENOMIC DNA]</scope>
    <source>
        <tissue evidence="11">Muscle</tissue>
    </source>
</reference>
<evidence type="ECO:0000256" key="10">
    <source>
        <dbReference type="RuleBase" id="RU368004"/>
    </source>
</evidence>
<evidence type="ECO:0000256" key="5">
    <source>
        <dbReference type="ARBA" id="ARBA00022603"/>
    </source>
</evidence>
<gene>
    <name evidence="11" type="ORF">C7M84_015256</name>
</gene>
<dbReference type="PANTHER" id="PTHR21210">
    <property type="entry name" value="TRNA (URACIL-O(2)-)-METHYLTRANSFERASE-RELATED"/>
    <property type="match status" value="1"/>
</dbReference>
<keyword evidence="4 10" id="KW-0963">Cytoplasm</keyword>
<dbReference type="Pfam" id="PF07757">
    <property type="entry name" value="AdoMet_MTase"/>
    <property type="match status" value="1"/>
</dbReference>
<dbReference type="InterPro" id="IPR011671">
    <property type="entry name" value="tRNA_uracil_MeTrfase"/>
</dbReference>
<sequence>MDKIVHSLPVEANANQFWGAARIYTEKPHIVNRRLCGVANLWIEATVGGKSIPWQKLAEVKDLKVAIIRKVLPRQLKRYSSLLEVVVIDGRMLQVSFFPEKTGSTQSISPRIHYSFRFTNHDISLTAIIGTEEEIKDNDPNVTWLKQNVLPKLVKWASEVEEDGNVEDRGSLKLVDVQEYNSLYQKLKIKYGQPLVEMWPEVTDPTKFVFEDVAIATYLILLWQQEREKKGQTEYQTFADLGCGNGLLVYILTMEGYKGIGIDLKKRNIWDMFPENVNLKEGVVEPSDKNLFPEFDWLIGNHSDELTPWLPVIAAKSKFTTRFFVIPCCAHDFDCKYRRKTASKSQYSEYLDYVKEVGDICGFEMWQDKLRIPSTKRICLIGQERTYVESEMPRIFKAVEEFIRIRNEANANSLVNQASNGKHETSLQNNARETLDSELWSNNFKAREAIQPVRNCTKLDQTVKEDLISTVVGILMEKKHLVEVPSTENSILKWDRGGSIVLGDLAKRMSPRQLSALKNECGGLQTFLRNHKHIFSTLKGEVSLQVPSPTLMGKVPKNRVKTKQCWFHSNHAQGCPLPSTLCVYAHGQDDLQNNQGP</sequence>
<dbReference type="InterPro" id="IPR029063">
    <property type="entry name" value="SAM-dependent_MTases_sf"/>
</dbReference>
<evidence type="ECO:0000256" key="4">
    <source>
        <dbReference type="ARBA" id="ARBA00022490"/>
    </source>
</evidence>
<evidence type="ECO:0000256" key="6">
    <source>
        <dbReference type="ARBA" id="ARBA00022679"/>
    </source>
</evidence>
<comment type="function">
    <text evidence="10">Adenosyl-L-methionine (AdoMet)-dependent tRNA (uracil-O(2)-)-methyltransferase.</text>
</comment>
<dbReference type="GO" id="GO:0141101">
    <property type="term" value="F:tRNA(Ser) (uridine(44)-2'-O-)-methyltransferase activity"/>
    <property type="evidence" value="ECO:0007669"/>
    <property type="project" value="UniProtKB-EC"/>
</dbReference>